<evidence type="ECO:0000313" key="4">
    <source>
        <dbReference type="EMBL" id="CAF0832428.1"/>
    </source>
</evidence>
<feature type="domain" description="Arrestin-like N-terminal" evidence="2">
    <location>
        <begin position="9"/>
        <end position="163"/>
    </location>
</feature>
<dbReference type="GO" id="GO:0005737">
    <property type="term" value="C:cytoplasm"/>
    <property type="evidence" value="ECO:0007669"/>
    <property type="project" value="TreeGrafter"/>
</dbReference>
<gene>
    <name evidence="5" type="ORF">EDS130_LOCUS13712</name>
    <name evidence="4" type="ORF">XAT740_LOCUS4531</name>
</gene>
<organism evidence="5 7">
    <name type="scientific">Adineta ricciae</name>
    <name type="common">Rotifer</name>
    <dbReference type="NCBI Taxonomy" id="249248"/>
    <lineage>
        <taxon>Eukaryota</taxon>
        <taxon>Metazoa</taxon>
        <taxon>Spiralia</taxon>
        <taxon>Gnathifera</taxon>
        <taxon>Rotifera</taxon>
        <taxon>Eurotatoria</taxon>
        <taxon>Bdelloidea</taxon>
        <taxon>Adinetida</taxon>
        <taxon>Adinetidae</taxon>
        <taxon>Adineta</taxon>
    </lineage>
</organism>
<proteinExistence type="inferred from homology"/>
<dbReference type="InterPro" id="IPR011022">
    <property type="entry name" value="Arrestin_C-like"/>
</dbReference>
<evidence type="ECO:0000259" key="3">
    <source>
        <dbReference type="Pfam" id="PF02752"/>
    </source>
</evidence>
<evidence type="ECO:0000259" key="2">
    <source>
        <dbReference type="Pfam" id="PF00339"/>
    </source>
</evidence>
<protein>
    <recommendedName>
        <fullName evidence="8">Arrestin-like N-terminal domain-containing protein</fullName>
    </recommendedName>
</protein>
<dbReference type="SUPFAM" id="SSF81296">
    <property type="entry name" value="E set domains"/>
    <property type="match status" value="1"/>
</dbReference>
<dbReference type="AlphaFoldDB" id="A0A814F3Z7"/>
<dbReference type="OrthoDB" id="2333384at2759"/>
<reference evidence="5" key="1">
    <citation type="submission" date="2021-02" db="EMBL/GenBank/DDBJ databases">
        <authorList>
            <person name="Nowell W R."/>
        </authorList>
    </citation>
    <scope>NUCLEOTIDE SEQUENCE</scope>
</reference>
<dbReference type="Proteomes" id="UP000663852">
    <property type="component" value="Unassembled WGS sequence"/>
</dbReference>
<dbReference type="InterPro" id="IPR011021">
    <property type="entry name" value="Arrestin-like_N"/>
</dbReference>
<dbReference type="Pfam" id="PF00339">
    <property type="entry name" value="Arrestin_N"/>
    <property type="match status" value="1"/>
</dbReference>
<evidence type="ECO:0000256" key="1">
    <source>
        <dbReference type="ARBA" id="ARBA00005298"/>
    </source>
</evidence>
<dbReference type="PANTHER" id="PTHR11188:SF17">
    <property type="entry name" value="FI21816P1"/>
    <property type="match status" value="1"/>
</dbReference>
<evidence type="ECO:0000313" key="7">
    <source>
        <dbReference type="Proteomes" id="UP000663852"/>
    </source>
</evidence>
<evidence type="ECO:0008006" key="8">
    <source>
        <dbReference type="Google" id="ProtNLM"/>
    </source>
</evidence>
<name>A0A814F3Z7_ADIRI</name>
<evidence type="ECO:0000313" key="6">
    <source>
        <dbReference type="Proteomes" id="UP000663828"/>
    </source>
</evidence>
<dbReference type="Gene3D" id="2.60.40.640">
    <property type="match status" value="2"/>
</dbReference>
<comment type="caution">
    <text evidence="5">The sequence shown here is derived from an EMBL/GenBank/DDBJ whole genome shotgun (WGS) entry which is preliminary data.</text>
</comment>
<dbReference type="InterPro" id="IPR014756">
    <property type="entry name" value="Ig_E-set"/>
</dbReference>
<dbReference type="Proteomes" id="UP000663828">
    <property type="component" value="Unassembled WGS sequence"/>
</dbReference>
<feature type="domain" description="Arrestin C-terminal-like" evidence="3">
    <location>
        <begin position="180"/>
        <end position="309"/>
    </location>
</feature>
<dbReference type="Pfam" id="PF02752">
    <property type="entry name" value="Arrestin_C"/>
    <property type="match status" value="1"/>
</dbReference>
<sequence>MGTSASSSVQINYNRSSNFYSGGERVDGIVSLTNTQDNLKVCDIFIELIGELGYSTQETRSITDSNGNSTTESYTEYHRIPFWTDQISLAQSKDGASKTVLGPGIYTWPFQFSLAQDLPPSTMPNPDRYPHIKYYTRVVVDRPWYKPTMRKNYPLIVSPHTTINYMNESQQPIYFGDQNRKKLRLQGYLSTSSIVPGQPLCFQLTLDNPERTVIKKIKATLVQCRYMIQDRREDIILHTDLPGLDEFSDLTLQRNFELPVSSEYLTPTHSFTTSERNRSYNFNLFYELRLEVRAHGVFTKIKTKIPVIVRVGPMNVDPIASYNDLPPSYKSVVGN</sequence>
<keyword evidence="6" id="KW-1185">Reference proteome</keyword>
<evidence type="ECO:0000313" key="5">
    <source>
        <dbReference type="EMBL" id="CAF0977890.1"/>
    </source>
</evidence>
<dbReference type="EMBL" id="CAJNOJ010000055">
    <property type="protein sequence ID" value="CAF0977890.1"/>
    <property type="molecule type" value="Genomic_DNA"/>
</dbReference>
<comment type="similarity">
    <text evidence="1">Belongs to the arrestin family.</text>
</comment>
<accession>A0A814F3Z7</accession>
<dbReference type="GO" id="GO:0015031">
    <property type="term" value="P:protein transport"/>
    <property type="evidence" value="ECO:0007669"/>
    <property type="project" value="TreeGrafter"/>
</dbReference>
<dbReference type="PANTHER" id="PTHR11188">
    <property type="entry name" value="ARRESTIN DOMAIN CONTAINING PROTEIN"/>
    <property type="match status" value="1"/>
</dbReference>
<dbReference type="InterPro" id="IPR014752">
    <property type="entry name" value="Arrestin-like_C"/>
</dbReference>
<dbReference type="EMBL" id="CAJNOR010000187">
    <property type="protein sequence ID" value="CAF0832428.1"/>
    <property type="molecule type" value="Genomic_DNA"/>
</dbReference>
<dbReference type="InterPro" id="IPR050357">
    <property type="entry name" value="Arrestin_domain-protein"/>
</dbReference>